<organism evidence="1">
    <name type="scientific">marine sediment metagenome</name>
    <dbReference type="NCBI Taxonomy" id="412755"/>
    <lineage>
        <taxon>unclassified sequences</taxon>
        <taxon>metagenomes</taxon>
        <taxon>ecological metagenomes</taxon>
    </lineage>
</organism>
<accession>A0A0F8YV15</accession>
<protein>
    <submittedName>
        <fullName evidence="1">Uncharacterized protein</fullName>
    </submittedName>
</protein>
<name>A0A0F8YV15_9ZZZZ</name>
<evidence type="ECO:0000313" key="1">
    <source>
        <dbReference type="EMBL" id="KKK51846.1"/>
    </source>
</evidence>
<proteinExistence type="predicted"/>
<gene>
    <name evidence="1" type="ORF">LCGC14_3110880</name>
</gene>
<reference evidence="1" key="1">
    <citation type="journal article" date="2015" name="Nature">
        <title>Complex archaea that bridge the gap between prokaryotes and eukaryotes.</title>
        <authorList>
            <person name="Spang A."/>
            <person name="Saw J.H."/>
            <person name="Jorgensen S.L."/>
            <person name="Zaremba-Niedzwiedzka K."/>
            <person name="Martijn J."/>
            <person name="Lind A.E."/>
            <person name="van Eijk R."/>
            <person name="Schleper C."/>
            <person name="Guy L."/>
            <person name="Ettema T.J."/>
        </authorList>
    </citation>
    <scope>NUCLEOTIDE SEQUENCE</scope>
</reference>
<comment type="caution">
    <text evidence="1">The sequence shown here is derived from an EMBL/GenBank/DDBJ whole genome shotgun (WGS) entry which is preliminary data.</text>
</comment>
<sequence>MTISAELESVSSQEGNGSVAKGIHREVITFSATGDRAGQGIGLVNYQLAPDQSGALILVADATGSLVTLPAPVAGMWFEFVYSIAATSNTHKVITNSTTTEFLLGTVLSASATVGQGMDVFTADGTTNHDYYSSNGTTSGGAVGTRLVFTAINTTQWFVKGTNQGSGGAVTDPFGGT</sequence>
<dbReference type="AlphaFoldDB" id="A0A0F8YV15"/>
<dbReference type="EMBL" id="LAZR01067305">
    <property type="protein sequence ID" value="KKK51846.1"/>
    <property type="molecule type" value="Genomic_DNA"/>
</dbReference>